<dbReference type="AlphaFoldDB" id="A0A1Y6C2X2"/>
<organism evidence="2 3">
    <name type="scientific">Pseudobacteriovorax antillogorgiicola</name>
    <dbReference type="NCBI Taxonomy" id="1513793"/>
    <lineage>
        <taxon>Bacteria</taxon>
        <taxon>Pseudomonadati</taxon>
        <taxon>Bdellovibrionota</taxon>
        <taxon>Oligoflexia</taxon>
        <taxon>Oligoflexales</taxon>
        <taxon>Pseudobacteriovoracaceae</taxon>
        <taxon>Pseudobacteriovorax</taxon>
    </lineage>
</organism>
<keyword evidence="1" id="KW-0175">Coiled coil</keyword>
<sequence>MTSEELIKSVETTLDEANSRVAELSKNIATKFDEATEASKTKITGTIADLKSKRDIAEEKLEELRNSSASASEDVKIGVKFAWDDLKTAVNSASERF</sequence>
<reference evidence="3" key="1">
    <citation type="submission" date="2017-04" db="EMBL/GenBank/DDBJ databases">
        <authorList>
            <person name="Varghese N."/>
            <person name="Submissions S."/>
        </authorList>
    </citation>
    <scope>NUCLEOTIDE SEQUENCE [LARGE SCALE GENOMIC DNA]</scope>
    <source>
        <strain evidence="3">RKEM611</strain>
    </source>
</reference>
<protein>
    <submittedName>
        <fullName evidence="2">Uncharacterized protein</fullName>
    </submittedName>
</protein>
<dbReference type="RefSeq" id="WP_143478205.1">
    <property type="nucleotide sequence ID" value="NZ_FWZT01000012.1"/>
</dbReference>
<gene>
    <name evidence="2" type="ORF">SAMN06296036_11282</name>
</gene>
<accession>A0A1Y6C2X2</accession>
<dbReference type="STRING" id="1513793.SAMN06296036_11282"/>
<keyword evidence="3" id="KW-1185">Reference proteome</keyword>
<dbReference type="EMBL" id="FWZT01000012">
    <property type="protein sequence ID" value="SMF40504.1"/>
    <property type="molecule type" value="Genomic_DNA"/>
</dbReference>
<dbReference type="Proteomes" id="UP000192907">
    <property type="component" value="Unassembled WGS sequence"/>
</dbReference>
<evidence type="ECO:0000256" key="1">
    <source>
        <dbReference type="SAM" id="Coils"/>
    </source>
</evidence>
<dbReference type="Gene3D" id="1.20.5.1230">
    <property type="entry name" value="Apolipoprotein A-I"/>
    <property type="match status" value="1"/>
</dbReference>
<dbReference type="SUPFAM" id="SSF47162">
    <property type="entry name" value="Apolipoprotein"/>
    <property type="match status" value="1"/>
</dbReference>
<feature type="coiled-coil region" evidence="1">
    <location>
        <begin position="7"/>
        <end position="74"/>
    </location>
</feature>
<evidence type="ECO:0000313" key="3">
    <source>
        <dbReference type="Proteomes" id="UP000192907"/>
    </source>
</evidence>
<proteinExistence type="predicted"/>
<name>A0A1Y6C2X2_9BACT</name>
<evidence type="ECO:0000313" key="2">
    <source>
        <dbReference type="EMBL" id="SMF40504.1"/>
    </source>
</evidence>